<name>A0A4R2PR59_RHOSA</name>
<dbReference type="InterPro" id="IPR015943">
    <property type="entry name" value="WD40/YVTN_repeat-like_dom_sf"/>
</dbReference>
<protein>
    <submittedName>
        <fullName evidence="4">Photosystem II stability/assembly factor-like uncharacterized protein</fullName>
    </submittedName>
</protein>
<keyword evidence="5" id="KW-1185">Reference proteome</keyword>
<dbReference type="InterPro" id="IPR036278">
    <property type="entry name" value="Sialidase_sf"/>
</dbReference>
<dbReference type="PANTHER" id="PTHR43739:SF5">
    <property type="entry name" value="EXO-ALPHA-SIALIDASE"/>
    <property type="match status" value="1"/>
</dbReference>
<dbReference type="RefSeq" id="WP_132706692.1">
    <property type="nucleotide sequence ID" value="NZ_JACIGF010000001.1"/>
</dbReference>
<feature type="signal peptide" evidence="2">
    <location>
        <begin position="1"/>
        <end position="23"/>
    </location>
</feature>
<dbReference type="Pfam" id="PF15902">
    <property type="entry name" value="Sortilin-Vps10"/>
    <property type="match status" value="1"/>
</dbReference>
<reference evidence="4 5" key="1">
    <citation type="submission" date="2019-03" db="EMBL/GenBank/DDBJ databases">
        <title>Genomic Encyclopedia of Type Strains, Phase IV (KMG-IV): sequencing the most valuable type-strain genomes for metagenomic binning, comparative biology and taxonomic classification.</title>
        <authorList>
            <person name="Goeker M."/>
        </authorList>
    </citation>
    <scope>NUCLEOTIDE SEQUENCE [LARGE SCALE GENOMIC DNA]</scope>
    <source>
        <strain evidence="4 5">DSM 2132</strain>
    </source>
</reference>
<evidence type="ECO:0000313" key="5">
    <source>
        <dbReference type="Proteomes" id="UP000295399"/>
    </source>
</evidence>
<dbReference type="Gene3D" id="2.130.10.10">
    <property type="entry name" value="YVTN repeat-like/Quinoprotein amine dehydrogenase"/>
    <property type="match status" value="5"/>
</dbReference>
<feature type="domain" description="Sortilin N-terminal" evidence="3">
    <location>
        <begin position="128"/>
        <end position="253"/>
    </location>
</feature>
<proteinExistence type="predicted"/>
<dbReference type="CDD" id="cd15482">
    <property type="entry name" value="Sialidase_non-viral"/>
    <property type="match status" value="1"/>
</dbReference>
<dbReference type="Gene3D" id="2.60.40.4070">
    <property type="match status" value="1"/>
</dbReference>
<dbReference type="GO" id="GO:0010411">
    <property type="term" value="P:xyloglucan metabolic process"/>
    <property type="evidence" value="ECO:0007669"/>
    <property type="project" value="TreeGrafter"/>
</dbReference>
<evidence type="ECO:0000256" key="1">
    <source>
        <dbReference type="ARBA" id="ARBA00022737"/>
    </source>
</evidence>
<gene>
    <name evidence="4" type="ORF">EV659_101231</name>
</gene>
<dbReference type="OrthoDB" id="9764804at2"/>
<dbReference type="Proteomes" id="UP000295399">
    <property type="component" value="Unassembled WGS sequence"/>
</dbReference>
<accession>A0A4R2PR59</accession>
<evidence type="ECO:0000313" key="4">
    <source>
        <dbReference type="EMBL" id="TCP38332.1"/>
    </source>
</evidence>
<dbReference type="InterPro" id="IPR031778">
    <property type="entry name" value="Sortilin_N"/>
</dbReference>
<dbReference type="SUPFAM" id="SSF50939">
    <property type="entry name" value="Sialidases"/>
    <property type="match status" value="1"/>
</dbReference>
<feature type="chain" id="PRO_5020515611" evidence="2">
    <location>
        <begin position="24"/>
        <end position="1097"/>
    </location>
</feature>
<dbReference type="SUPFAM" id="SSF110296">
    <property type="entry name" value="Oligoxyloglucan reducing end-specific cellobiohydrolase"/>
    <property type="match status" value="1"/>
</dbReference>
<organism evidence="4 5">
    <name type="scientific">Rhodothalassium salexigens DSM 2132</name>
    <dbReference type="NCBI Taxonomy" id="1188247"/>
    <lineage>
        <taxon>Bacteria</taxon>
        <taxon>Pseudomonadati</taxon>
        <taxon>Pseudomonadota</taxon>
        <taxon>Alphaproteobacteria</taxon>
        <taxon>Rhodothalassiales</taxon>
        <taxon>Rhodothalassiaceae</taxon>
        <taxon>Rhodothalassium</taxon>
    </lineage>
</organism>
<keyword evidence="2" id="KW-0732">Signal</keyword>
<dbReference type="EMBL" id="SLXO01000001">
    <property type="protein sequence ID" value="TCP38332.1"/>
    <property type="molecule type" value="Genomic_DNA"/>
</dbReference>
<sequence length="1097" mass="120592">MKRFLLSTAMGLVLATAPGQPQAAAADGAMASKTFAGVEVRNIGPALMSGRIADIAIDPQDVSTWYVAVGSGGVWKTVNNGTTWTPLFDDQPVYSIGDVTLDPSNPHRVWVGTGENVGGRHVGFGDGVYRSDDGGQTWTNMGLETSEHISTIVVHPDDGDTVFVAAQGPLWSQGGDRGLYKTTDGGETWTQVLSAGPWTGVTDVVMDPRNPDRLYAATWQRHRTVASYMGGGPETALYKSEDGGETWEKLTQGLPTGNLGKIGLALAPENPDIVYAAIETNRRKGGIWKSTDRGASWQKQSDTVSGGTGPHYYQELYAHPHIPGRLYLVDATTQVSDDGGKTFRPINNEYKHGDDHAIAFRPDDPDYILVGSDGGVYESHDGEKTWRFIDNLPVTQFYKVAVDDTEPFYTLYGGTQDNNTQGGPSRTDDIQGITNSDWFINLFADGHQPATEPGNPDIVYSEWQQGNLVRVDRTTGELVHIQPQAKDGEPPERFNWDAPIKVSAHQPTRLYYASQRLWRSDDRGDSWTALSGNLTRDQDPMTLPFMGRQWSWDAPWDMFAMSNYNTITSIAESPLDEDLLYVGTDDGLIQVTTNGGKRWRKIEVSDLPGVPETAFVNDIKADRHDRDTVYVALDNHKYGDFKPYLLKSTNRGRSWTSLAEGLPDKHLVWRVVQDGQDADLLFAGTEFGLFFTVDGGETWVELDGGVPTIAFRDLAIQERETDLVGASFGRGMFILDDYAFLRDVEADDLEDEDALLFPPSRRAWWYIERHRLGFSEGASQGHSYFRAPNPPFGATFTYYLKDGLETREEQRQAREKPLVEAGEDVPFPGFDAVEAERREQTPEIWLVVRDADGNVVRRVAGPTSKGFHRVSWDLRFPAQTAIGTPASYPDREPKGFLAAPGDYTVSLVARVDGKTKQLVSPKPFTVERLRDGALDGAEPEAVVAFWRDLSTLQRSVTGAMQAVGLLEDRLGLIKTAIARSEAAPAELDAQWAEIRDELYEIDAGLSGHKARAEVGALQGPSVAERLGKVLVGTARSTYGPTATHSAVFDEALAQFEGLRARIETLRGETIPALETALMDAGAPWVKGAPLPPVDLDR</sequence>
<dbReference type="InterPro" id="IPR052025">
    <property type="entry name" value="Xyloglucanase_GH74"/>
</dbReference>
<evidence type="ECO:0000256" key="2">
    <source>
        <dbReference type="SAM" id="SignalP"/>
    </source>
</evidence>
<dbReference type="InParanoid" id="A0A4R2PR59"/>
<dbReference type="PANTHER" id="PTHR43739">
    <property type="entry name" value="XYLOGLUCANASE (EUROFUNG)"/>
    <property type="match status" value="1"/>
</dbReference>
<keyword evidence="1" id="KW-0677">Repeat</keyword>
<dbReference type="AlphaFoldDB" id="A0A4R2PR59"/>
<evidence type="ECO:0000259" key="3">
    <source>
        <dbReference type="Pfam" id="PF15902"/>
    </source>
</evidence>
<comment type="caution">
    <text evidence="4">The sequence shown here is derived from an EMBL/GenBank/DDBJ whole genome shotgun (WGS) entry which is preliminary data.</text>
</comment>